<dbReference type="InterPro" id="IPR029035">
    <property type="entry name" value="DHS-like_NAD/FAD-binding_dom"/>
</dbReference>
<reference evidence="1 2" key="1">
    <citation type="submission" date="2022-06" db="EMBL/GenBank/DDBJ databases">
        <title>Isolation of gut microbiota from human fecal samples.</title>
        <authorList>
            <person name="Pamer E.G."/>
            <person name="Barat B."/>
            <person name="Waligurski E."/>
            <person name="Medina S."/>
            <person name="Paddock L."/>
            <person name="Mostad J."/>
        </authorList>
    </citation>
    <scope>NUCLEOTIDE SEQUENCE [LARGE SCALE GENOMIC DNA]</scope>
    <source>
        <strain evidence="1 2">SL.3.17</strain>
    </source>
</reference>
<proteinExistence type="predicted"/>
<dbReference type="Pfam" id="PF13289">
    <property type="entry name" value="SIR2_2"/>
    <property type="match status" value="1"/>
</dbReference>
<accession>A0ABT1RL00</accession>
<dbReference type="Proteomes" id="UP001524502">
    <property type="component" value="Unassembled WGS sequence"/>
</dbReference>
<evidence type="ECO:0000313" key="2">
    <source>
        <dbReference type="Proteomes" id="UP001524502"/>
    </source>
</evidence>
<dbReference type="Gene3D" id="3.40.50.1220">
    <property type="entry name" value="TPP-binding domain"/>
    <property type="match status" value="1"/>
</dbReference>
<name>A0ABT1RL00_9FIRM</name>
<gene>
    <name evidence="1" type="ORF">NE619_03830</name>
</gene>
<keyword evidence="2" id="KW-1185">Reference proteome</keyword>
<comment type="caution">
    <text evidence="1">The sequence shown here is derived from an EMBL/GenBank/DDBJ whole genome shotgun (WGS) entry which is preliminary data.</text>
</comment>
<protein>
    <submittedName>
        <fullName evidence="1">SIR2 family protein</fullName>
    </submittedName>
</protein>
<dbReference type="SUPFAM" id="SSF52467">
    <property type="entry name" value="DHS-like NAD/FAD-binding domain"/>
    <property type="match status" value="1"/>
</dbReference>
<sequence>MERIVVFLGAGASKSDGAPLQKELFRAYMDSVDESGETRERYYKNNPFYKNVKSDLFAFFDVYFGINLSHSREALFPTFEEALGVLEVEGGYAGKETVRKYKDAIIASMALAIESQLDNKRSEQNYRIIDSYHKLLIENLCDRGGHQVDFLSTNYDLLADNALLSQGRPINYGFTDQGHGIRLLKLHGSMNWLYCPGCGRIQATGAAEISANNLLDFSAHKCENCGSVQTSVIIPPTYFKNFVQYGDNIRRVWENAYEALSQADRIIICGYSFPHADIHIKTLLKKSEQGRKRSTPLKVSVFNGYEGKSGEEKRKEAYRYLRFLRKDTILDYQGDIPFEEFAKSPQQYIDGTQGGTI</sequence>
<organism evidence="1 2">
    <name type="scientific">Anaerovorax odorimutans</name>
    <dbReference type="NCBI Taxonomy" id="109327"/>
    <lineage>
        <taxon>Bacteria</taxon>
        <taxon>Bacillati</taxon>
        <taxon>Bacillota</taxon>
        <taxon>Clostridia</taxon>
        <taxon>Peptostreptococcales</taxon>
        <taxon>Anaerovoracaceae</taxon>
        <taxon>Anaerovorax</taxon>
    </lineage>
</organism>
<dbReference type="RefSeq" id="WP_256131036.1">
    <property type="nucleotide sequence ID" value="NZ_JANFXK010000003.1"/>
</dbReference>
<dbReference type="EMBL" id="JANFXK010000003">
    <property type="protein sequence ID" value="MCQ4635847.1"/>
    <property type="molecule type" value="Genomic_DNA"/>
</dbReference>
<evidence type="ECO:0000313" key="1">
    <source>
        <dbReference type="EMBL" id="MCQ4635847.1"/>
    </source>
</evidence>